<dbReference type="RefSeq" id="WP_281886240.1">
    <property type="nucleotide sequence ID" value="NZ_BSDP01000001.1"/>
</dbReference>
<sequence>MTTPNPEAIIVTDASANPESRGVSRRTVTKAMAWSVPAVAVAASVPAFAASGPPPVVLVGVACKLPGASLSRCPPEIAQGIFAGDFSKAFALPVQVTNTTSKAIVLKPSITVTNVRDGDGNPTLAFNVQGIYPDYCTPIQPNESVNILVFANSDNSANDDVYADLTVPWGHDCADADHPPIFIPDLYAPAFPPCSTNTPFPQGSPTCTPPFYQN</sequence>
<gene>
    <name evidence="2" type="ORF">ARHIZOSPH14_29080</name>
</gene>
<feature type="chain" id="PRO_5040978272" evidence="1">
    <location>
        <begin position="50"/>
        <end position="214"/>
    </location>
</feature>
<dbReference type="AlphaFoldDB" id="A0A9W6FQK8"/>
<accession>A0A9W6FQK8</accession>
<dbReference type="EMBL" id="BSDP01000001">
    <property type="protein sequence ID" value="GLI28666.1"/>
    <property type="molecule type" value="Genomic_DNA"/>
</dbReference>
<protein>
    <submittedName>
        <fullName evidence="2">Uncharacterized protein</fullName>
    </submittedName>
</protein>
<evidence type="ECO:0000256" key="1">
    <source>
        <dbReference type="SAM" id="SignalP"/>
    </source>
</evidence>
<feature type="signal peptide" evidence="1">
    <location>
        <begin position="1"/>
        <end position="49"/>
    </location>
</feature>
<keyword evidence="3" id="KW-1185">Reference proteome</keyword>
<comment type="caution">
    <text evidence="2">The sequence shown here is derived from an EMBL/GenBank/DDBJ whole genome shotgun (WGS) entry which is preliminary data.</text>
</comment>
<proteinExistence type="predicted"/>
<dbReference type="Proteomes" id="UP001144396">
    <property type="component" value="Unassembled WGS sequence"/>
</dbReference>
<keyword evidence="1" id="KW-0732">Signal</keyword>
<name>A0A9W6FQK8_9MICO</name>
<dbReference type="PROSITE" id="PS51318">
    <property type="entry name" value="TAT"/>
    <property type="match status" value="1"/>
</dbReference>
<dbReference type="InterPro" id="IPR006311">
    <property type="entry name" value="TAT_signal"/>
</dbReference>
<evidence type="ECO:0000313" key="2">
    <source>
        <dbReference type="EMBL" id="GLI28666.1"/>
    </source>
</evidence>
<evidence type="ECO:0000313" key="3">
    <source>
        <dbReference type="Proteomes" id="UP001144396"/>
    </source>
</evidence>
<organism evidence="2 3">
    <name type="scientific">Agromyces rhizosphaerae</name>
    <dbReference type="NCBI Taxonomy" id="88374"/>
    <lineage>
        <taxon>Bacteria</taxon>
        <taxon>Bacillati</taxon>
        <taxon>Actinomycetota</taxon>
        <taxon>Actinomycetes</taxon>
        <taxon>Micrococcales</taxon>
        <taxon>Microbacteriaceae</taxon>
        <taxon>Agromyces</taxon>
    </lineage>
</organism>
<reference evidence="2" key="1">
    <citation type="submission" date="2022-12" db="EMBL/GenBank/DDBJ databases">
        <title>Reference genome sequencing for broad-spectrum identification of bacterial and archaeal isolates by mass spectrometry.</title>
        <authorList>
            <person name="Sekiguchi Y."/>
            <person name="Tourlousse D.M."/>
        </authorList>
    </citation>
    <scope>NUCLEOTIDE SEQUENCE</scope>
    <source>
        <strain evidence="2">14</strain>
    </source>
</reference>